<dbReference type="Pfam" id="PF09769">
    <property type="entry name" value="ApoO"/>
    <property type="match status" value="1"/>
</dbReference>
<dbReference type="Proteomes" id="UP001140453">
    <property type="component" value="Unassembled WGS sequence"/>
</dbReference>
<dbReference type="GO" id="GO:0061617">
    <property type="term" value="C:MICOS complex"/>
    <property type="evidence" value="ECO:0007669"/>
    <property type="project" value="UniProtKB-UniRule"/>
</dbReference>
<dbReference type="OrthoDB" id="2399148at2759"/>
<feature type="compositionally biased region" description="Low complexity" evidence="2">
    <location>
        <begin position="58"/>
        <end position="77"/>
    </location>
</feature>
<dbReference type="PANTHER" id="PTHR28268">
    <property type="entry name" value="MICOS SUBUNIT MIC26"/>
    <property type="match status" value="1"/>
</dbReference>
<dbReference type="InterPro" id="IPR019166">
    <property type="entry name" value="MIC26/MIC27"/>
</dbReference>
<gene>
    <name evidence="3" type="ORF">N0V93_001381</name>
</gene>
<dbReference type="InterPro" id="IPR033181">
    <property type="entry name" value="Mic26_fungi"/>
</dbReference>
<comment type="function">
    <text evidence="1">Component of the MICOS complex, a large protein complex of the mitochondrial inner membrane that plays crucial roles in the maintenance of crista junctions, inner membrane architecture, and formation of contact sites to the outer membrane.</text>
</comment>
<dbReference type="PANTHER" id="PTHR28268:SF1">
    <property type="entry name" value="MICOS SUBUNIT MIC26"/>
    <property type="match status" value="1"/>
</dbReference>
<dbReference type="AlphaFoldDB" id="A0A9W9D155"/>
<evidence type="ECO:0000313" key="3">
    <source>
        <dbReference type="EMBL" id="KAJ4397157.1"/>
    </source>
</evidence>
<comment type="caution">
    <text evidence="3">The sequence shown here is derived from an EMBL/GenBank/DDBJ whole genome shotgun (WGS) entry which is preliminary data.</text>
</comment>
<sequence>MAARVLLQRHAGPVTASLLVGGVALYPRVAHAEAPESYNSLKKPIYDDLDTAYTTATLSPSKSKAAPSEAPSSSATTIVAPENPTSPSLQEVVVHRPSHGPTPTDRLAVYVRDARLFLYRHACNAEDAVNRTMDSAFHLEKSFTDTIASLAPPVESGEKLMPGLVYVLVAAMAGSIVTRRSNILFRATVPAAFGIGMGWTVLPVTMRNVSDLAWTYEQRFPVVADSHIKTRQALEQSISFVKAHRQVAGEMVDQKVKSARETVEDWVKKGK</sequence>
<organism evidence="3 4">
    <name type="scientific">Gnomoniopsis smithogilvyi</name>
    <dbReference type="NCBI Taxonomy" id="1191159"/>
    <lineage>
        <taxon>Eukaryota</taxon>
        <taxon>Fungi</taxon>
        <taxon>Dikarya</taxon>
        <taxon>Ascomycota</taxon>
        <taxon>Pezizomycotina</taxon>
        <taxon>Sordariomycetes</taxon>
        <taxon>Sordariomycetidae</taxon>
        <taxon>Diaporthales</taxon>
        <taxon>Gnomoniaceae</taxon>
        <taxon>Gnomoniopsis</taxon>
    </lineage>
</organism>
<proteinExistence type="predicted"/>
<evidence type="ECO:0000313" key="4">
    <source>
        <dbReference type="Proteomes" id="UP001140453"/>
    </source>
</evidence>
<keyword evidence="1" id="KW-0999">Mitochondrion inner membrane</keyword>
<comment type="subcellular location">
    <subcellularLocation>
        <location evidence="1">Mitochondrion inner membrane</location>
    </subcellularLocation>
</comment>
<comment type="subunit">
    <text evidence="1">Component of the mitochondrial contact site and cristae organizing system (MICOS) complex.</text>
</comment>
<protein>
    <recommendedName>
        <fullName evidence="1">MICOS complex subunit</fullName>
    </recommendedName>
</protein>
<keyword evidence="1" id="KW-0472">Membrane</keyword>
<dbReference type="GO" id="GO:0044284">
    <property type="term" value="C:mitochondrial crista junction"/>
    <property type="evidence" value="ECO:0007669"/>
    <property type="project" value="TreeGrafter"/>
</dbReference>
<dbReference type="GO" id="GO:0042407">
    <property type="term" value="P:cristae formation"/>
    <property type="evidence" value="ECO:0007669"/>
    <property type="project" value="InterPro"/>
</dbReference>
<keyword evidence="4" id="KW-1185">Reference proteome</keyword>
<evidence type="ECO:0000256" key="2">
    <source>
        <dbReference type="SAM" id="MobiDB-lite"/>
    </source>
</evidence>
<accession>A0A9W9D155</accession>
<reference evidence="3" key="1">
    <citation type="submission" date="2022-10" db="EMBL/GenBank/DDBJ databases">
        <title>Tapping the CABI collections for fungal endophytes: first genome assemblies for Collariella, Neodidymelliopsis, Ascochyta clinopodiicola, Didymella pomorum, Didymosphaeria variabile, Neocosmospora piperis and Neocucurbitaria cava.</title>
        <authorList>
            <person name="Hill R."/>
        </authorList>
    </citation>
    <scope>NUCLEOTIDE SEQUENCE</scope>
    <source>
        <strain evidence="3">IMI 355082</strain>
    </source>
</reference>
<dbReference type="EMBL" id="JAPEVB010000001">
    <property type="protein sequence ID" value="KAJ4397157.1"/>
    <property type="molecule type" value="Genomic_DNA"/>
</dbReference>
<evidence type="ECO:0000256" key="1">
    <source>
        <dbReference type="RuleBase" id="RU363021"/>
    </source>
</evidence>
<name>A0A9W9D155_9PEZI</name>
<feature type="region of interest" description="Disordered" evidence="2">
    <location>
        <begin position="58"/>
        <end position="100"/>
    </location>
</feature>
<keyword evidence="1" id="KW-0496">Mitochondrion</keyword>